<accession>A0A080LTQ6</accession>
<evidence type="ECO:0008006" key="5">
    <source>
        <dbReference type="Google" id="ProtNLM"/>
    </source>
</evidence>
<evidence type="ECO:0000259" key="2">
    <source>
        <dbReference type="Pfam" id="PF11795"/>
    </source>
</evidence>
<dbReference type="Pfam" id="PF09983">
    <property type="entry name" value="JetD_C"/>
    <property type="match status" value="1"/>
</dbReference>
<sequence>MNWTRPIELRGQVQRLWERGDLLASLVTGEGIFPRQLTLKGPGSQEMTERFDAVRVWIAELRAMPHYRVEMREFRHRLFGANALPHAIWIDTFDDALALIGKRRDAMRFQALLECTRTRAPQVLAWLAKRPLRALELADEWPRLLDIVAWLQAHPRPGIYLRQVDIPGVHSKFIESRRGVLSELLDLALPATAIDSSVTGLSQFVRRYGFRDKPQRIRFRLLDRRHSLLPGDLEQDLTLDAQSFARIDPQTERVFITENEINFLAFPAVSHSLIIFGAGYGFETLREAAWLSRCRLHYWGDIDTHGFAILDQLRAHFPRVESFLMDRATLLAFEAQWGEEDQQTLRDLPRLNPDEQALYDDLRDNRLRRNLRLEQERIGFGWVEVALAALTGRQSAQQAESRL</sequence>
<dbReference type="InterPro" id="IPR024537">
    <property type="entry name" value="DUF3322"/>
</dbReference>
<dbReference type="InterPro" id="IPR024534">
    <property type="entry name" value="JetD_C"/>
</dbReference>
<dbReference type="AlphaFoldDB" id="A0A080LTQ6"/>
<proteinExistence type="predicted"/>
<feature type="domain" description="DUF3322" evidence="2">
    <location>
        <begin position="6"/>
        <end position="186"/>
    </location>
</feature>
<feature type="domain" description="Wadjet protein JetD C-terminal" evidence="1">
    <location>
        <begin position="209"/>
        <end position="386"/>
    </location>
</feature>
<protein>
    <recommendedName>
        <fullName evidence="5">DUF3322 and DUF2220 domain-containing protein</fullName>
    </recommendedName>
</protein>
<dbReference type="InterPro" id="IPR014544">
    <property type="entry name" value="UCP028408"/>
</dbReference>
<name>A0A080LTQ6_9PROT</name>
<evidence type="ECO:0000313" key="3">
    <source>
        <dbReference type="EMBL" id="KFB70980.1"/>
    </source>
</evidence>
<evidence type="ECO:0000259" key="1">
    <source>
        <dbReference type="Pfam" id="PF09983"/>
    </source>
</evidence>
<comment type="caution">
    <text evidence="3">The sequence shown here is derived from an EMBL/GenBank/DDBJ whole genome shotgun (WGS) entry which is preliminary data.</text>
</comment>
<dbReference type="Proteomes" id="UP000020077">
    <property type="component" value="Unassembled WGS sequence"/>
</dbReference>
<gene>
    <name evidence="3" type="ORF">AW09_003899</name>
</gene>
<dbReference type="PIRSF" id="PIRSF028408">
    <property type="entry name" value="UCP028408"/>
    <property type="match status" value="1"/>
</dbReference>
<reference evidence="3 4" key="1">
    <citation type="submission" date="2014-02" db="EMBL/GenBank/DDBJ databases">
        <title>Expanding our view of genomic diversity in Candidatus Accumulibacter clades.</title>
        <authorList>
            <person name="Skennerton C.T."/>
            <person name="Barr J.J."/>
            <person name="Slater F.R."/>
            <person name="Bond P.L."/>
            <person name="Tyson G.W."/>
        </authorList>
    </citation>
    <scope>NUCLEOTIDE SEQUENCE [LARGE SCALE GENOMIC DNA]</scope>
    <source>
        <strain evidence="4">BA-91</strain>
    </source>
</reference>
<dbReference type="EMBL" id="JDVG02000616">
    <property type="protein sequence ID" value="KFB70980.1"/>
    <property type="molecule type" value="Genomic_DNA"/>
</dbReference>
<dbReference type="Pfam" id="PF11795">
    <property type="entry name" value="DUF3322"/>
    <property type="match status" value="1"/>
</dbReference>
<evidence type="ECO:0000313" key="4">
    <source>
        <dbReference type="Proteomes" id="UP000020077"/>
    </source>
</evidence>
<organism evidence="3 4">
    <name type="scientific">Candidatus Accumulibacter phosphatis</name>
    <dbReference type="NCBI Taxonomy" id="327160"/>
    <lineage>
        <taxon>Bacteria</taxon>
        <taxon>Pseudomonadati</taxon>
        <taxon>Pseudomonadota</taxon>
        <taxon>Betaproteobacteria</taxon>
        <taxon>Candidatus Accumulibacter</taxon>
    </lineage>
</organism>